<gene>
    <name evidence="2" type="ORF">IWW36_002544</name>
</gene>
<evidence type="ECO:0000313" key="3">
    <source>
        <dbReference type="Proteomes" id="UP001139887"/>
    </source>
</evidence>
<dbReference type="InterPro" id="IPR040976">
    <property type="entry name" value="Pkinase_fungal"/>
</dbReference>
<reference evidence="2" key="1">
    <citation type="submission" date="2022-07" db="EMBL/GenBank/DDBJ databases">
        <title>Phylogenomic reconstructions and comparative analyses of Kickxellomycotina fungi.</title>
        <authorList>
            <person name="Reynolds N.K."/>
            <person name="Stajich J.E."/>
            <person name="Barry K."/>
            <person name="Grigoriev I.V."/>
            <person name="Crous P."/>
            <person name="Smith M.E."/>
        </authorList>
    </citation>
    <scope>NUCLEOTIDE SEQUENCE</scope>
    <source>
        <strain evidence="2">NRRL 1566</strain>
    </source>
</reference>
<feature type="domain" description="Fungal-type protein kinase" evidence="1">
    <location>
        <begin position="153"/>
        <end position="523"/>
    </location>
</feature>
<sequence>MDIAAMHNFNAELLGKSEAEFAIFRPWVTLSKPTGSQNERQSYAWIQHFHLYVAHFIRYYLGDVHFGGRRSGIIGPPRLLLPYKKSDTKFEGSDDNTRSDIGLVSCRVDADVTMVGGSARYNEVFAITEVKASSGPIRAARARNDSSDTASLDSDTEQAFKQLFLYTRQAYAKQPDRRFTWGTTICDSRVRACILTSGGALASHELDVTTAKGRSEYIQLLVNWSLCDWHQLGFDPSVRHCKTRNGKGYWEIDVPQAATGHASTSSAEPTYATQTYYAAKAYVAADHLFGRHTRCFLANPERPTAKQDPKEEILIKDSWSYLGRNQAQDHSGELGEIAFLTKIRSMVDAHPEFAGSVPRLENGGVVCLNANNCLKEDTMETVLGSLCHHLPKSSDKPDYDYTHVRLAMTPVGKRLREINSVAELIVVISDALQAHMAVLNHCQILHRDISENNILWWSDESEKVHGMLIDFDNAVDANAARKSDRPICTGTLPFMSVNNLREANVPRTAVDDMESVLYLLIWLGVWGVTTEHRNQTLGEHKRVNNWNIDLTMAIESKCYAMSSVGNLENLLEEFYKPPASGSGSTSQAEDYDEIIGDYETLKYIIKEVREAIFDNPNRTS</sequence>
<dbReference type="Proteomes" id="UP001139887">
    <property type="component" value="Unassembled WGS sequence"/>
</dbReference>
<dbReference type="PANTHER" id="PTHR38248:SF2">
    <property type="entry name" value="FUNK1 11"/>
    <property type="match status" value="1"/>
</dbReference>
<protein>
    <recommendedName>
        <fullName evidence="1">Fungal-type protein kinase domain-containing protein</fullName>
    </recommendedName>
</protein>
<dbReference type="OrthoDB" id="5584477at2759"/>
<keyword evidence="3" id="KW-1185">Reference proteome</keyword>
<dbReference type="Gene3D" id="1.10.510.10">
    <property type="entry name" value="Transferase(Phosphotransferase) domain 1"/>
    <property type="match status" value="1"/>
</dbReference>
<accession>A0A9W8LZD1</accession>
<dbReference type="AlphaFoldDB" id="A0A9W8LZD1"/>
<dbReference type="Pfam" id="PF17667">
    <property type="entry name" value="Pkinase_fungal"/>
    <property type="match status" value="1"/>
</dbReference>
<evidence type="ECO:0000313" key="2">
    <source>
        <dbReference type="EMBL" id="KAJ2849569.1"/>
    </source>
</evidence>
<dbReference type="SUPFAM" id="SSF56112">
    <property type="entry name" value="Protein kinase-like (PK-like)"/>
    <property type="match status" value="1"/>
</dbReference>
<dbReference type="InterPro" id="IPR011009">
    <property type="entry name" value="Kinase-like_dom_sf"/>
</dbReference>
<dbReference type="EMBL" id="JANBUW010000071">
    <property type="protein sequence ID" value="KAJ2849569.1"/>
    <property type="molecule type" value="Genomic_DNA"/>
</dbReference>
<proteinExistence type="predicted"/>
<evidence type="ECO:0000259" key="1">
    <source>
        <dbReference type="Pfam" id="PF17667"/>
    </source>
</evidence>
<dbReference type="PANTHER" id="PTHR38248">
    <property type="entry name" value="FUNK1 6"/>
    <property type="match status" value="1"/>
</dbReference>
<organism evidence="2 3">
    <name type="scientific">Coemansia brasiliensis</name>
    <dbReference type="NCBI Taxonomy" id="2650707"/>
    <lineage>
        <taxon>Eukaryota</taxon>
        <taxon>Fungi</taxon>
        <taxon>Fungi incertae sedis</taxon>
        <taxon>Zoopagomycota</taxon>
        <taxon>Kickxellomycotina</taxon>
        <taxon>Kickxellomycetes</taxon>
        <taxon>Kickxellales</taxon>
        <taxon>Kickxellaceae</taxon>
        <taxon>Coemansia</taxon>
    </lineage>
</organism>
<name>A0A9W8LZD1_9FUNG</name>
<comment type="caution">
    <text evidence="2">The sequence shown here is derived from an EMBL/GenBank/DDBJ whole genome shotgun (WGS) entry which is preliminary data.</text>
</comment>